<evidence type="ECO:0000313" key="1">
    <source>
        <dbReference type="EMBL" id="CAF9926413.1"/>
    </source>
</evidence>
<proteinExistence type="predicted"/>
<sequence length="437" mass="49814">MLGPTFLDLIYMHTSRQRRQLYARSVRCIKIDTLPERRGLVTMYYDNKPLFEGLDLSLVQEVYSTNATAWQLSFLYCPAHICGNLSKLELGHTKITSWALEAIGDRCSRLKHLKLGRNVPGEAAGLVANLRLLQTLDLAYIVDGDGEFALFDAVARHKTLQSVNGLPIKSSWIQDLRSSQESSSWFTSLTHAGVCCTLGGILGDPHLHDYAESLWLTVEIMPNLVSLKVQSYTERVLETLVTLDKIQQLEIVHGLSRKLRAAATLELLTQMKNLRILHIPGFHRCRKETIHPTKASLNISWTDVEAFTRRMPNLEKLSFSRMHLHGMTPSYAPTSFDYSPVTWTRNLGWEILDWEFASRAFKDAMSNIGKFMPHNYFGPYHEGVDSVHEYIEDGRQEVTDKNNNETPSVPFQALMAHFNHSPLSRFITQGEMVEHWL</sequence>
<gene>
    <name evidence="1" type="ORF">GOMPHAMPRED_004131</name>
</gene>
<dbReference type="Gene3D" id="3.80.10.10">
    <property type="entry name" value="Ribonuclease Inhibitor"/>
    <property type="match status" value="1"/>
</dbReference>
<protein>
    <submittedName>
        <fullName evidence="1">Uncharacterized protein</fullName>
    </submittedName>
</protein>
<keyword evidence="2" id="KW-1185">Reference proteome</keyword>
<dbReference type="AlphaFoldDB" id="A0A8H3FRA2"/>
<dbReference type="SUPFAM" id="SSF52047">
    <property type="entry name" value="RNI-like"/>
    <property type="match status" value="1"/>
</dbReference>
<dbReference type="EMBL" id="CAJPDQ010000025">
    <property type="protein sequence ID" value="CAF9926413.1"/>
    <property type="molecule type" value="Genomic_DNA"/>
</dbReference>
<comment type="caution">
    <text evidence="1">The sequence shown here is derived from an EMBL/GenBank/DDBJ whole genome shotgun (WGS) entry which is preliminary data.</text>
</comment>
<name>A0A8H3FRA2_9LECA</name>
<dbReference type="InterPro" id="IPR032675">
    <property type="entry name" value="LRR_dom_sf"/>
</dbReference>
<reference evidence="1" key="1">
    <citation type="submission" date="2021-03" db="EMBL/GenBank/DDBJ databases">
        <authorList>
            <person name="Tagirdzhanova G."/>
        </authorList>
    </citation>
    <scope>NUCLEOTIDE SEQUENCE</scope>
</reference>
<accession>A0A8H3FRA2</accession>
<dbReference type="Proteomes" id="UP000664169">
    <property type="component" value="Unassembled WGS sequence"/>
</dbReference>
<evidence type="ECO:0000313" key="2">
    <source>
        <dbReference type="Proteomes" id="UP000664169"/>
    </source>
</evidence>
<organism evidence="1 2">
    <name type="scientific">Gomphillus americanus</name>
    <dbReference type="NCBI Taxonomy" id="1940652"/>
    <lineage>
        <taxon>Eukaryota</taxon>
        <taxon>Fungi</taxon>
        <taxon>Dikarya</taxon>
        <taxon>Ascomycota</taxon>
        <taxon>Pezizomycotina</taxon>
        <taxon>Lecanoromycetes</taxon>
        <taxon>OSLEUM clade</taxon>
        <taxon>Ostropomycetidae</taxon>
        <taxon>Ostropales</taxon>
        <taxon>Graphidaceae</taxon>
        <taxon>Gomphilloideae</taxon>
        <taxon>Gomphillus</taxon>
    </lineage>
</organism>